<proteinExistence type="predicted"/>
<organism evidence="1 2">
    <name type="scientific">Paenibacillus zeirhizosphaerae</name>
    <dbReference type="NCBI Taxonomy" id="2987519"/>
    <lineage>
        <taxon>Bacteria</taxon>
        <taxon>Bacillati</taxon>
        <taxon>Bacillota</taxon>
        <taxon>Bacilli</taxon>
        <taxon>Bacillales</taxon>
        <taxon>Paenibacillaceae</taxon>
        <taxon>Paenibacillus</taxon>
    </lineage>
</organism>
<dbReference type="RefSeq" id="WP_305756422.1">
    <property type="nucleotide sequence ID" value="NZ_JAPCKK010000030.1"/>
</dbReference>
<dbReference type="Proteomes" id="UP001241848">
    <property type="component" value="Unassembled WGS sequence"/>
</dbReference>
<dbReference type="EMBL" id="JAPCKK010000030">
    <property type="protein sequence ID" value="MDP4098811.1"/>
    <property type="molecule type" value="Genomic_DNA"/>
</dbReference>
<accession>A0ABT9FVP9</accession>
<evidence type="ECO:0000313" key="1">
    <source>
        <dbReference type="EMBL" id="MDP4098811.1"/>
    </source>
</evidence>
<sequence length="305" mass="35140">METNQTILLAMEESINFLKSASKYEMTHSENSRRKWDGFWWHMAVLYEMGEVKLIPESAIVTAQDLLENQVWQTFIISIDDHPTSESDKMKLDCCHCELAVFYMILMAYGCDLDKELPWIREWILKHQLPDGGLNCDPEAYTHSRKSSIVSTLPPLEAILWHTDREFTEQEAVFLDEGARYLIEHRLVCSKQNGTVIDTEWLKPCFPRFFEYDILRGMSFLAEWSQRRSKALPVGLLTEGLNRLNTFMDEGGLRVGRQVFDPQGAWDGHTFPLLEAVSGIGDISPYLTGQLEQVIERLGPAFKKI</sequence>
<name>A0ABT9FVP9_9BACL</name>
<protein>
    <submittedName>
        <fullName evidence="1">Uncharacterized protein</fullName>
    </submittedName>
</protein>
<comment type="caution">
    <text evidence="1">The sequence shown here is derived from an EMBL/GenBank/DDBJ whole genome shotgun (WGS) entry which is preliminary data.</text>
</comment>
<gene>
    <name evidence="1" type="ORF">OIN60_18950</name>
</gene>
<dbReference type="Gene3D" id="1.50.10.20">
    <property type="match status" value="1"/>
</dbReference>
<keyword evidence="2" id="KW-1185">Reference proteome</keyword>
<reference evidence="1 2" key="1">
    <citation type="submission" date="2022-10" db="EMBL/GenBank/DDBJ databases">
        <title>Paenibacillus description and whole genome data of maize root bacterial community.</title>
        <authorList>
            <person name="Marton D."/>
            <person name="Farkas M."/>
            <person name="Cserhati M."/>
        </authorList>
    </citation>
    <scope>NUCLEOTIDE SEQUENCE [LARGE SCALE GENOMIC DNA]</scope>
    <source>
        <strain evidence="1 2">P96</strain>
    </source>
</reference>
<evidence type="ECO:0000313" key="2">
    <source>
        <dbReference type="Proteomes" id="UP001241848"/>
    </source>
</evidence>